<evidence type="ECO:0000259" key="5">
    <source>
        <dbReference type="PROSITE" id="PS50212"/>
    </source>
</evidence>
<dbReference type="PANTHER" id="PTHR23113">
    <property type="entry name" value="GUANINE NUCLEOTIDE EXCHANGE FACTOR"/>
    <property type="match status" value="1"/>
</dbReference>
<accession>A8Q7V0</accession>
<evidence type="ECO:0000256" key="2">
    <source>
        <dbReference type="PROSITE-ProRule" id="PRU00168"/>
    </source>
</evidence>
<dbReference type="RefSeq" id="XP_001729586.1">
    <property type="nucleotide sequence ID" value="XM_001729534.1"/>
</dbReference>
<dbReference type="Gene3D" id="1.20.870.10">
    <property type="entry name" value="Son of sevenless (SoS) protein Chain: S domain 1"/>
    <property type="match status" value="1"/>
</dbReference>
<evidence type="ECO:0008006" key="8">
    <source>
        <dbReference type="Google" id="ProtNLM"/>
    </source>
</evidence>
<dbReference type="SMART" id="SM00147">
    <property type="entry name" value="RasGEF"/>
    <property type="match status" value="1"/>
</dbReference>
<dbReference type="VEuPathDB" id="FungiDB:MGL_3130"/>
<dbReference type="PANTHER" id="PTHR23113:SF354">
    <property type="entry name" value="BUD SITE SELECTION PROTEIN 5"/>
    <property type="match status" value="1"/>
</dbReference>
<protein>
    <recommendedName>
        <fullName evidence="8">Ras-GEF domain-containing protein</fullName>
    </recommendedName>
</protein>
<dbReference type="InterPro" id="IPR008937">
    <property type="entry name" value="Ras-like_GEF"/>
</dbReference>
<dbReference type="InterPro" id="IPR036964">
    <property type="entry name" value="RASGEF_cat_dom_sf"/>
</dbReference>
<dbReference type="PROSITE" id="PS50009">
    <property type="entry name" value="RASGEF_CAT"/>
    <property type="match status" value="1"/>
</dbReference>
<dbReference type="KEGG" id="mgl:MGL_3130"/>
<evidence type="ECO:0000313" key="7">
    <source>
        <dbReference type="Proteomes" id="UP000008837"/>
    </source>
</evidence>
<evidence type="ECO:0000259" key="4">
    <source>
        <dbReference type="PROSITE" id="PS50009"/>
    </source>
</evidence>
<dbReference type="OMA" id="THTISYW"/>
<dbReference type="InterPro" id="IPR001895">
    <property type="entry name" value="RASGEF_cat_dom"/>
</dbReference>
<dbReference type="GeneID" id="5853892"/>
<evidence type="ECO:0000256" key="1">
    <source>
        <dbReference type="ARBA" id="ARBA00022658"/>
    </source>
</evidence>
<reference evidence="6 7" key="1">
    <citation type="journal article" date="2007" name="Proc. Natl. Acad. Sci. U.S.A.">
        <title>Dandruff-associated Malassezia genomes reveal convergent and divergent virulence traits shared with plant and human fungal pathogens.</title>
        <authorList>
            <person name="Xu J."/>
            <person name="Saunders C.W."/>
            <person name="Hu P."/>
            <person name="Grant R.A."/>
            <person name="Boekhout T."/>
            <person name="Kuramae E.E."/>
            <person name="Kronstad J.W."/>
            <person name="Deangelis Y.M."/>
            <person name="Reeder N.L."/>
            <person name="Johnstone K.R."/>
            <person name="Leland M."/>
            <person name="Fieno A.M."/>
            <person name="Begley W.M."/>
            <person name="Sun Y."/>
            <person name="Lacey M.P."/>
            <person name="Chaudhary T."/>
            <person name="Keough T."/>
            <person name="Chu L."/>
            <person name="Sears R."/>
            <person name="Yuan B."/>
            <person name="Dawson T.L.Jr."/>
        </authorList>
    </citation>
    <scope>NUCLEOTIDE SEQUENCE [LARGE SCALE GENOMIC DNA]</scope>
    <source>
        <strain evidence="7">ATCC MYA-4612 / CBS 7966</strain>
    </source>
</reference>
<dbReference type="InterPro" id="IPR000651">
    <property type="entry name" value="Ras-like_Gua-exchang_fac_N"/>
</dbReference>
<dbReference type="EMBL" id="AAYY01000011">
    <property type="protein sequence ID" value="EDP42372.1"/>
    <property type="molecule type" value="Genomic_DNA"/>
</dbReference>
<keyword evidence="7" id="KW-1185">Reference proteome</keyword>
<evidence type="ECO:0000313" key="6">
    <source>
        <dbReference type="EMBL" id="EDP42372.1"/>
    </source>
</evidence>
<gene>
    <name evidence="6" type="ORF">MGL_3130</name>
</gene>
<dbReference type="Gene3D" id="1.10.840.10">
    <property type="entry name" value="Ras guanine-nucleotide exchange factors catalytic domain"/>
    <property type="match status" value="1"/>
</dbReference>
<dbReference type="InParanoid" id="A8Q7V0"/>
<dbReference type="Pfam" id="PF00617">
    <property type="entry name" value="RasGEF"/>
    <property type="match status" value="1"/>
</dbReference>
<dbReference type="GO" id="GO:0005085">
    <property type="term" value="F:guanyl-nucleotide exchange factor activity"/>
    <property type="evidence" value="ECO:0007669"/>
    <property type="project" value="UniProtKB-KW"/>
</dbReference>
<dbReference type="SUPFAM" id="SSF48366">
    <property type="entry name" value="Ras GEF"/>
    <property type="match status" value="1"/>
</dbReference>
<dbReference type="STRING" id="425265.A8Q7V0"/>
<dbReference type="Pfam" id="PF00618">
    <property type="entry name" value="RasGEF_N"/>
    <property type="match status" value="1"/>
</dbReference>
<dbReference type="OrthoDB" id="28357at2759"/>
<dbReference type="GO" id="GO:0005886">
    <property type="term" value="C:plasma membrane"/>
    <property type="evidence" value="ECO:0007669"/>
    <property type="project" value="TreeGrafter"/>
</dbReference>
<dbReference type="InterPro" id="IPR023578">
    <property type="entry name" value="Ras_GEF_dom_sf"/>
</dbReference>
<keyword evidence="1 2" id="KW-0344">Guanine-nucleotide releasing factor</keyword>
<dbReference type="AlphaFoldDB" id="A8Q7V0"/>
<name>A8Q7V0_MALGO</name>
<comment type="caution">
    <text evidence="6">The sequence shown here is derived from an EMBL/GenBank/DDBJ whole genome shotgun (WGS) entry which is preliminary data.</text>
</comment>
<dbReference type="PROSITE" id="PS50212">
    <property type="entry name" value="RASGEF_NTER"/>
    <property type="match status" value="1"/>
</dbReference>
<proteinExistence type="predicted"/>
<feature type="domain" description="N-terminal Ras-GEF" evidence="5">
    <location>
        <begin position="6"/>
        <end position="121"/>
    </location>
</feature>
<sequence length="471" mass="54096">MLLQGFEEQVLGATLPGLFLALLNTENSPSSRYTHMFFLHAHSFCSPEHLLGTFEADYLSNERDEEREHLVKILCVWIQDYWDPARDASVLDHLATLVQTTFSQHACKSVSQLRSIVTWRIRSRDLHVPDVPLDIMEFSLRIQRQGVPQLPVVSRSLMSSIQSASTVWDVDVLSFDPVELARQITLYENALFCQINALELIYPADSGSDRDSDQSTRITARPSYVRAMTHMSTQLTNWISQCILREPAVKQRTQLLRFFILLGYASYEMQNYNLLMAVLGAIGSGNILRLKQTWTGLHARKIARFHHLSRVMEPTRNFFIYRAYLRQAQGPTLPFLGLILTDITFCKDGNPIRRAFPGRSTSMINLVRLHKLSKIMDNVRSFQKPFAITPVPEIQLFLQWIRDDGRSHSHSDYMAMSEEMYQRSLELEPRLTPKSAPTRARSPSSGRNLRSWLTLKSPYDVIFSNTNGRDN</sequence>
<feature type="region of interest" description="Disordered" evidence="3">
    <location>
        <begin position="428"/>
        <end position="447"/>
    </location>
</feature>
<dbReference type="Proteomes" id="UP000008837">
    <property type="component" value="Unassembled WGS sequence"/>
</dbReference>
<organism evidence="6 7">
    <name type="scientific">Malassezia globosa (strain ATCC MYA-4612 / CBS 7966)</name>
    <name type="common">Dandruff-associated fungus</name>
    <dbReference type="NCBI Taxonomy" id="425265"/>
    <lineage>
        <taxon>Eukaryota</taxon>
        <taxon>Fungi</taxon>
        <taxon>Dikarya</taxon>
        <taxon>Basidiomycota</taxon>
        <taxon>Ustilaginomycotina</taxon>
        <taxon>Malasseziomycetes</taxon>
        <taxon>Malasseziales</taxon>
        <taxon>Malasseziaceae</taxon>
        <taxon>Malassezia</taxon>
    </lineage>
</organism>
<dbReference type="GO" id="GO:0007265">
    <property type="term" value="P:Ras protein signal transduction"/>
    <property type="evidence" value="ECO:0007669"/>
    <property type="project" value="TreeGrafter"/>
</dbReference>
<evidence type="ECO:0000256" key="3">
    <source>
        <dbReference type="SAM" id="MobiDB-lite"/>
    </source>
</evidence>
<feature type="domain" description="Ras-GEF" evidence="4">
    <location>
        <begin position="176"/>
        <end position="430"/>
    </location>
</feature>